<proteinExistence type="predicted"/>
<accession>A0A367JPD8</accession>
<gene>
    <name evidence="1" type="ORF">CU097_007230</name>
</gene>
<evidence type="ECO:0000313" key="2">
    <source>
        <dbReference type="Proteomes" id="UP000252139"/>
    </source>
</evidence>
<keyword evidence="2" id="KW-1185">Reference proteome</keyword>
<evidence type="ECO:0000313" key="1">
    <source>
        <dbReference type="EMBL" id="RCH91561.1"/>
    </source>
</evidence>
<dbReference type="AlphaFoldDB" id="A0A367JPD8"/>
<name>A0A367JPD8_RHIAZ</name>
<protein>
    <submittedName>
        <fullName evidence="1">Uncharacterized protein</fullName>
    </submittedName>
</protein>
<dbReference type="OrthoDB" id="2013972at2759"/>
<comment type="caution">
    <text evidence="1">The sequence shown here is derived from an EMBL/GenBank/DDBJ whole genome shotgun (WGS) entry which is preliminary data.</text>
</comment>
<reference evidence="1 2" key="1">
    <citation type="journal article" date="2018" name="G3 (Bethesda)">
        <title>Phylogenetic and Phylogenomic Definition of Rhizopus Species.</title>
        <authorList>
            <person name="Gryganskyi A.P."/>
            <person name="Golan J."/>
            <person name="Dolatabadi S."/>
            <person name="Mondo S."/>
            <person name="Robb S."/>
            <person name="Idnurm A."/>
            <person name="Muszewska A."/>
            <person name="Steczkiewicz K."/>
            <person name="Masonjones S."/>
            <person name="Liao H.L."/>
            <person name="Gajdeczka M.T."/>
            <person name="Anike F."/>
            <person name="Vuek A."/>
            <person name="Anishchenko I.M."/>
            <person name="Voigt K."/>
            <person name="de Hoog G.S."/>
            <person name="Smith M.E."/>
            <person name="Heitman J."/>
            <person name="Vilgalys R."/>
            <person name="Stajich J.E."/>
        </authorList>
    </citation>
    <scope>NUCLEOTIDE SEQUENCE [LARGE SCALE GENOMIC DNA]</scope>
    <source>
        <strain evidence="1 2">CBS 357.93</strain>
    </source>
</reference>
<dbReference type="Proteomes" id="UP000252139">
    <property type="component" value="Unassembled WGS sequence"/>
</dbReference>
<sequence length="111" mass="12961">MPLIGLRIQCTLFQILEDIILASERILERMVGEFDGTEIAQSECKESDDNRTAKRFAWSWHEVTKGMMPAIKSVLGLKDEQDEEKFLVDLWYLLRADNYDYIVYAVLSRKV</sequence>
<dbReference type="EMBL" id="PJQL01000952">
    <property type="protein sequence ID" value="RCH91561.1"/>
    <property type="molecule type" value="Genomic_DNA"/>
</dbReference>
<organism evidence="1 2">
    <name type="scientific">Rhizopus azygosporus</name>
    <name type="common">Rhizopus microsporus var. azygosporus</name>
    <dbReference type="NCBI Taxonomy" id="86630"/>
    <lineage>
        <taxon>Eukaryota</taxon>
        <taxon>Fungi</taxon>
        <taxon>Fungi incertae sedis</taxon>
        <taxon>Mucoromycota</taxon>
        <taxon>Mucoromycotina</taxon>
        <taxon>Mucoromycetes</taxon>
        <taxon>Mucorales</taxon>
        <taxon>Mucorineae</taxon>
        <taxon>Rhizopodaceae</taxon>
        <taxon>Rhizopus</taxon>
    </lineage>
</organism>